<organism evidence="5 6">
    <name type="scientific">Podospora didyma</name>
    <dbReference type="NCBI Taxonomy" id="330526"/>
    <lineage>
        <taxon>Eukaryota</taxon>
        <taxon>Fungi</taxon>
        <taxon>Dikarya</taxon>
        <taxon>Ascomycota</taxon>
        <taxon>Pezizomycotina</taxon>
        <taxon>Sordariomycetes</taxon>
        <taxon>Sordariomycetidae</taxon>
        <taxon>Sordariales</taxon>
        <taxon>Podosporaceae</taxon>
        <taxon>Podospora</taxon>
    </lineage>
</organism>
<dbReference type="SMART" id="SM00257">
    <property type="entry name" value="LysM"/>
    <property type="match status" value="1"/>
</dbReference>
<comment type="caution">
    <text evidence="5">The sequence shown here is derived from an EMBL/GenBank/DDBJ whole genome shotgun (WGS) entry which is preliminary data.</text>
</comment>
<dbReference type="InterPro" id="IPR052210">
    <property type="entry name" value="LysM1-like"/>
</dbReference>
<dbReference type="PANTHER" id="PTHR34997">
    <property type="entry name" value="AM15"/>
    <property type="match status" value="1"/>
</dbReference>
<dbReference type="EMBL" id="JAULSW010000001">
    <property type="protein sequence ID" value="KAK3395075.1"/>
    <property type="molecule type" value="Genomic_DNA"/>
</dbReference>
<keyword evidence="1" id="KW-0147">Chitin-binding</keyword>
<reference evidence="5" key="2">
    <citation type="submission" date="2023-06" db="EMBL/GenBank/DDBJ databases">
        <authorList>
            <consortium name="Lawrence Berkeley National Laboratory"/>
            <person name="Haridas S."/>
            <person name="Hensen N."/>
            <person name="Bonometti L."/>
            <person name="Westerberg I."/>
            <person name="Brannstrom I.O."/>
            <person name="Guillou S."/>
            <person name="Cros-Aarteil S."/>
            <person name="Calhoun S."/>
            <person name="Kuo A."/>
            <person name="Mondo S."/>
            <person name="Pangilinan J."/>
            <person name="Riley R."/>
            <person name="LaButti K."/>
            <person name="Andreopoulos B."/>
            <person name="Lipzen A."/>
            <person name="Chen C."/>
            <person name="Yanf M."/>
            <person name="Daum C."/>
            <person name="Ng V."/>
            <person name="Clum A."/>
            <person name="Steindorff A."/>
            <person name="Ohm R."/>
            <person name="Martin F."/>
            <person name="Silar P."/>
            <person name="Natvig D."/>
            <person name="Lalanne C."/>
            <person name="Gautier V."/>
            <person name="Ament-velasquez S.L."/>
            <person name="Kruys A."/>
            <person name="Hutchinson M.I."/>
            <person name="Powell A.J."/>
            <person name="Barry K."/>
            <person name="Miller A.N."/>
            <person name="Grigoriev I.V."/>
            <person name="Debuchy R."/>
            <person name="Gladieux P."/>
            <person name="Thoren M.H."/>
            <person name="Johannesson H."/>
        </authorList>
    </citation>
    <scope>NUCLEOTIDE SEQUENCE</scope>
    <source>
        <strain evidence="5">CBS 232.78</strain>
    </source>
</reference>
<feature type="non-terminal residue" evidence="5">
    <location>
        <position position="1"/>
    </location>
</feature>
<dbReference type="GO" id="GO:0008061">
    <property type="term" value="F:chitin binding"/>
    <property type="evidence" value="ECO:0007669"/>
    <property type="project" value="UniProtKB-KW"/>
</dbReference>
<dbReference type="AlphaFoldDB" id="A0AAE0P849"/>
<evidence type="ECO:0000259" key="4">
    <source>
        <dbReference type="PROSITE" id="PS51782"/>
    </source>
</evidence>
<dbReference type="PANTHER" id="PTHR34997:SF1">
    <property type="entry name" value="PEPTIDOGLYCAN-BINDING LYSIN DOMAIN"/>
    <property type="match status" value="1"/>
</dbReference>
<evidence type="ECO:0000313" key="5">
    <source>
        <dbReference type="EMBL" id="KAK3395075.1"/>
    </source>
</evidence>
<evidence type="ECO:0000313" key="6">
    <source>
        <dbReference type="Proteomes" id="UP001285441"/>
    </source>
</evidence>
<gene>
    <name evidence="5" type="ORF">B0H63DRAFT_385338</name>
</gene>
<dbReference type="Gene3D" id="3.10.350.10">
    <property type="entry name" value="LysM domain"/>
    <property type="match status" value="1"/>
</dbReference>
<dbReference type="Proteomes" id="UP001285441">
    <property type="component" value="Unassembled WGS sequence"/>
</dbReference>
<dbReference type="InterPro" id="IPR036779">
    <property type="entry name" value="LysM_dom_sf"/>
</dbReference>
<dbReference type="InterPro" id="IPR018392">
    <property type="entry name" value="LysM"/>
</dbReference>
<reference evidence="5" key="1">
    <citation type="journal article" date="2023" name="Mol. Phylogenet. Evol.">
        <title>Genome-scale phylogeny and comparative genomics of the fungal order Sordariales.</title>
        <authorList>
            <person name="Hensen N."/>
            <person name="Bonometti L."/>
            <person name="Westerberg I."/>
            <person name="Brannstrom I.O."/>
            <person name="Guillou S."/>
            <person name="Cros-Aarteil S."/>
            <person name="Calhoun S."/>
            <person name="Haridas S."/>
            <person name="Kuo A."/>
            <person name="Mondo S."/>
            <person name="Pangilinan J."/>
            <person name="Riley R."/>
            <person name="LaButti K."/>
            <person name="Andreopoulos B."/>
            <person name="Lipzen A."/>
            <person name="Chen C."/>
            <person name="Yan M."/>
            <person name="Daum C."/>
            <person name="Ng V."/>
            <person name="Clum A."/>
            <person name="Steindorff A."/>
            <person name="Ohm R.A."/>
            <person name="Martin F."/>
            <person name="Silar P."/>
            <person name="Natvig D.O."/>
            <person name="Lalanne C."/>
            <person name="Gautier V."/>
            <person name="Ament-Velasquez S.L."/>
            <person name="Kruys A."/>
            <person name="Hutchinson M.I."/>
            <person name="Powell A.J."/>
            <person name="Barry K."/>
            <person name="Miller A.N."/>
            <person name="Grigoriev I.V."/>
            <person name="Debuchy R."/>
            <person name="Gladieux P."/>
            <person name="Hiltunen Thoren M."/>
            <person name="Johannesson H."/>
        </authorList>
    </citation>
    <scope>NUCLEOTIDE SEQUENCE</scope>
    <source>
        <strain evidence="5">CBS 232.78</strain>
    </source>
</reference>
<dbReference type="CDD" id="cd00118">
    <property type="entry name" value="LysM"/>
    <property type="match status" value="1"/>
</dbReference>
<sequence length="66" mass="7092">IATPSPTQPGMTSRCKTFYFVRPGDTCAAIASRHGISVDAFIAWNTGAQSNCQSLWANTYCCVAVF</sequence>
<dbReference type="PROSITE" id="PS51782">
    <property type="entry name" value="LYSM"/>
    <property type="match status" value="1"/>
</dbReference>
<proteinExistence type="inferred from homology"/>
<keyword evidence="6" id="KW-1185">Reference proteome</keyword>
<comment type="similarity">
    <text evidence="3">Belongs to the secreted LysM effector family.</text>
</comment>
<accession>A0AAE0P849</accession>
<evidence type="ECO:0000256" key="3">
    <source>
        <dbReference type="ARBA" id="ARBA00044955"/>
    </source>
</evidence>
<evidence type="ECO:0000256" key="2">
    <source>
        <dbReference type="ARBA" id="ARBA00023026"/>
    </source>
</evidence>
<keyword evidence="2" id="KW-0843">Virulence</keyword>
<name>A0AAE0P849_9PEZI</name>
<feature type="domain" description="LysM" evidence="4">
    <location>
        <begin position="17"/>
        <end position="63"/>
    </location>
</feature>
<evidence type="ECO:0000256" key="1">
    <source>
        <dbReference type="ARBA" id="ARBA00022669"/>
    </source>
</evidence>
<dbReference type="SUPFAM" id="SSF54106">
    <property type="entry name" value="LysM domain"/>
    <property type="match status" value="1"/>
</dbReference>
<dbReference type="Pfam" id="PF01476">
    <property type="entry name" value="LysM"/>
    <property type="match status" value="1"/>
</dbReference>
<protein>
    <recommendedName>
        <fullName evidence="4">LysM domain-containing protein</fullName>
    </recommendedName>
</protein>